<proteinExistence type="predicted"/>
<organism evidence="1 2">
    <name type="scientific">Deinococcus enclensis</name>
    <dbReference type="NCBI Taxonomy" id="1049582"/>
    <lineage>
        <taxon>Bacteria</taxon>
        <taxon>Thermotogati</taxon>
        <taxon>Deinococcota</taxon>
        <taxon>Deinococci</taxon>
        <taxon>Deinococcales</taxon>
        <taxon>Deinococcaceae</taxon>
        <taxon>Deinococcus</taxon>
    </lineage>
</organism>
<accession>A0ABT9MFV3</accession>
<evidence type="ECO:0000313" key="2">
    <source>
        <dbReference type="Proteomes" id="UP001232163"/>
    </source>
</evidence>
<gene>
    <name evidence="1" type="ORF">QO006_002881</name>
</gene>
<reference evidence="1 2" key="1">
    <citation type="submission" date="2023-07" db="EMBL/GenBank/DDBJ databases">
        <title>Genomic Encyclopedia of Type Strains, Phase IV (KMG-IV): sequencing the most valuable type-strain genomes for metagenomic binning, comparative biology and taxonomic classification.</title>
        <authorList>
            <person name="Goeker M."/>
        </authorList>
    </citation>
    <scope>NUCLEOTIDE SEQUENCE [LARGE SCALE GENOMIC DNA]</scope>
    <source>
        <strain evidence="1 2">NIO-1023</strain>
    </source>
</reference>
<evidence type="ECO:0000313" key="1">
    <source>
        <dbReference type="EMBL" id="MDP9765430.1"/>
    </source>
</evidence>
<dbReference type="EMBL" id="JAURUR010000011">
    <property type="protein sequence ID" value="MDP9765430.1"/>
    <property type="molecule type" value="Genomic_DNA"/>
</dbReference>
<keyword evidence="2" id="KW-1185">Reference proteome</keyword>
<dbReference type="RefSeq" id="WP_307467449.1">
    <property type="nucleotide sequence ID" value="NZ_JAURUR010000011.1"/>
</dbReference>
<name>A0ABT9MFV3_9DEIO</name>
<dbReference type="Proteomes" id="UP001232163">
    <property type="component" value="Unassembled WGS sequence"/>
</dbReference>
<sequence>MRHADLTRLDFEAHPRWRFDEGGEQVEPVGRDAPFPKATLFAITVRGQDDAPVPGYLVGDPDDPAGLFLWLTDSSALFLNGRPLPRQDALDHLEAAFGIPRHSAFPLAFRLTEDPRGAWRHFTPRAW</sequence>
<comment type="caution">
    <text evidence="1">The sequence shown here is derived from an EMBL/GenBank/DDBJ whole genome shotgun (WGS) entry which is preliminary data.</text>
</comment>
<protein>
    <submittedName>
        <fullName evidence="1">Uncharacterized protein</fullName>
    </submittedName>
</protein>